<keyword evidence="4" id="KW-0520">NAD</keyword>
<dbReference type="SMART" id="SM00369">
    <property type="entry name" value="LRR_TYP"/>
    <property type="match status" value="5"/>
</dbReference>
<dbReference type="PANTHER" id="PTHR11017:SF573">
    <property type="entry name" value="ADP-RIBOSYL CYCLASE_CYCLIC ADP-RIBOSE HYDROLASE"/>
    <property type="match status" value="1"/>
</dbReference>
<gene>
    <name evidence="6" type="ORF">FSB_LOCUS26327</name>
</gene>
<dbReference type="PROSITE" id="PS50104">
    <property type="entry name" value="TIR"/>
    <property type="match status" value="1"/>
</dbReference>
<dbReference type="SUPFAM" id="SSF52540">
    <property type="entry name" value="P-loop containing nucleoside triphosphate hydrolases"/>
    <property type="match status" value="1"/>
</dbReference>
<evidence type="ECO:0000259" key="5">
    <source>
        <dbReference type="PROSITE" id="PS50104"/>
    </source>
</evidence>
<keyword evidence="1" id="KW-0433">Leucine-rich repeat</keyword>
<dbReference type="Pfam" id="PF23286">
    <property type="entry name" value="LRR_13"/>
    <property type="match status" value="1"/>
</dbReference>
<evidence type="ECO:0000256" key="2">
    <source>
        <dbReference type="ARBA" id="ARBA00022737"/>
    </source>
</evidence>
<organism evidence="6">
    <name type="scientific">Fagus sylvatica</name>
    <name type="common">Beechnut</name>
    <dbReference type="NCBI Taxonomy" id="28930"/>
    <lineage>
        <taxon>Eukaryota</taxon>
        <taxon>Viridiplantae</taxon>
        <taxon>Streptophyta</taxon>
        <taxon>Embryophyta</taxon>
        <taxon>Tracheophyta</taxon>
        <taxon>Spermatophyta</taxon>
        <taxon>Magnoliopsida</taxon>
        <taxon>eudicotyledons</taxon>
        <taxon>Gunneridae</taxon>
        <taxon>Pentapetalae</taxon>
        <taxon>rosids</taxon>
        <taxon>fabids</taxon>
        <taxon>Fagales</taxon>
        <taxon>Fagaceae</taxon>
        <taxon>Fagus</taxon>
    </lineage>
</organism>
<dbReference type="InterPro" id="IPR058192">
    <property type="entry name" value="WHD_ROQ1-like"/>
</dbReference>
<dbReference type="SUPFAM" id="SSF52058">
    <property type="entry name" value="L domain-like"/>
    <property type="match status" value="2"/>
</dbReference>
<dbReference type="Pfam" id="PF23598">
    <property type="entry name" value="LRR_14"/>
    <property type="match status" value="1"/>
</dbReference>
<dbReference type="PROSITE" id="PS51450">
    <property type="entry name" value="LRR"/>
    <property type="match status" value="1"/>
</dbReference>
<dbReference type="InterPro" id="IPR003591">
    <property type="entry name" value="Leu-rich_rpt_typical-subtyp"/>
</dbReference>
<dbReference type="InterPro" id="IPR027417">
    <property type="entry name" value="P-loop_NTPase"/>
</dbReference>
<dbReference type="FunFam" id="3.40.50.10140:FF:000007">
    <property type="entry name" value="Disease resistance protein (TIR-NBS-LRR class)"/>
    <property type="match status" value="1"/>
</dbReference>
<dbReference type="GO" id="GO:0007165">
    <property type="term" value="P:signal transduction"/>
    <property type="evidence" value="ECO:0007669"/>
    <property type="project" value="InterPro"/>
</dbReference>
<dbReference type="InterPro" id="IPR036390">
    <property type="entry name" value="WH_DNA-bd_sf"/>
</dbReference>
<sequence length="1144" mass="129744">MATPSSFPSSSSTSATGRWKYDVFISFRGEDTRKSFTDLIYFALTEKGIVTFKDDKELERGKTISLELLKAIEQSRFAIVILSSNYASSTWCLDELTKIIDCEKNMGMTVLPVFYDVEPSDVRKQMGTFAEAFIEHEKRFKESIEQVKKWRAALSHVGNLAGWPVMNSYHSEVIQSIVGLISRNLSYEFSEYTEGLVGINSRVAELESCLAVGLNDVRFIGIWAMGGMGKTTLARVVYQMVSQEFEACSFIDDVRVVSEKKGLLKLQQKLISEILKETTLILEDTYKGVLVIKSRLRHKRIFLVLDDVNQLDQLKMLAGKHDWFGSGSRIIITTRDEHLLKTYEVDEIYEVKGLNDEDALHLFCLNAFKKENVPADYFKMSKIFLKYAGGLPLALEVLGSFLFGKSIIEWKSALERLKEFPDSKVLQVLQISFDGLHDSEKEIFLHIACFFNHEKKNHVKEILDILGLYPDIGLKELINKSLLKILDKDILWMHDLLQEMGRYIVRQECPNEPGKRSRLWLYKDIEKILKTNKGTEAVQAIDVRTIYTEKLEPDELVQLHLQWSKIERLWIGIKNFDKLKFIDMANSSNLIITPDFTGVPNLKELVLQNCTNLQEIHPSIGILKKLILLNLKGCGKLSSLPSKFEMESLVILSFTGCLSIKKIPEFVGNMEYLVLSFSERDFYTICNLKSLIYLDLFGCSKFDNLPENLGNVEGLKELNLSETAIKELPLSVERLKCLIYLNLRYCKHLVCLPTTICNLKLLKDLDLFGCSKFDNLPENLGNVEGLKMLDLSETSIKELPSSVERLTSLIDLDLANCKNLVCLPSTICNLKSLEFIDLSGCSKFDNLPENLGNVEGLKELNLSETAIKEVPSSIVLLKNLEELHIHGCKGPSYSFYPKSTSHDSLGLLLPSLSGLHSLTNLDLRDCNIWAIPIGIGCLYSLTSLYLSRNNFVSLPNSISQLSQLKTLSLDGCKRLREVPDVSSSTLYVNVNYCTSLERPSLERLPELQKDPFESYQTKLKLNLECHNCFKLGDNIQVSVPNIMLGIFQEKNGIVPDAIDMIIPGSEIPKWFRHERFSNESTGHRVNIQVPSYYGCDGWGIAICVVFIPNKCHQYPWMLQCSFGVNGCEVVSEPRFTFSEEYGES</sequence>
<dbReference type="InterPro" id="IPR000157">
    <property type="entry name" value="TIR_dom"/>
</dbReference>
<dbReference type="GO" id="GO:0006952">
    <property type="term" value="P:defense response"/>
    <property type="evidence" value="ECO:0007669"/>
    <property type="project" value="UniProtKB-KW"/>
</dbReference>
<dbReference type="Pfam" id="PF01582">
    <property type="entry name" value="TIR"/>
    <property type="match status" value="1"/>
</dbReference>
<dbReference type="InterPro" id="IPR001611">
    <property type="entry name" value="Leu-rich_rpt"/>
</dbReference>
<dbReference type="InterPro" id="IPR055414">
    <property type="entry name" value="LRR_R13L4/SHOC2-like"/>
</dbReference>
<keyword evidence="2" id="KW-0677">Repeat</keyword>
<dbReference type="Gene3D" id="3.40.50.10140">
    <property type="entry name" value="Toll/interleukin-1 receptor homology (TIR) domain"/>
    <property type="match status" value="1"/>
</dbReference>
<dbReference type="InterPro" id="IPR002182">
    <property type="entry name" value="NB-ARC"/>
</dbReference>
<dbReference type="AlphaFoldDB" id="A0A2N9GG04"/>
<dbReference type="InterPro" id="IPR042197">
    <property type="entry name" value="Apaf_helical"/>
</dbReference>
<evidence type="ECO:0000256" key="4">
    <source>
        <dbReference type="ARBA" id="ARBA00023027"/>
    </source>
</evidence>
<reference evidence="6" key="1">
    <citation type="submission" date="2018-02" db="EMBL/GenBank/DDBJ databases">
        <authorList>
            <person name="Cohen D.B."/>
            <person name="Kent A.D."/>
        </authorList>
    </citation>
    <scope>NUCLEOTIDE SEQUENCE</scope>
</reference>
<dbReference type="InterPro" id="IPR058546">
    <property type="entry name" value="RPS4B/Roq1-like_LRR"/>
</dbReference>
<dbReference type="Gene3D" id="1.10.8.430">
    <property type="entry name" value="Helical domain of apoptotic protease-activating factors"/>
    <property type="match status" value="1"/>
</dbReference>
<evidence type="ECO:0000313" key="6">
    <source>
        <dbReference type="EMBL" id="SPC98445.1"/>
    </source>
</evidence>
<dbReference type="SUPFAM" id="SSF52200">
    <property type="entry name" value="Toll/Interleukin receptor TIR domain"/>
    <property type="match status" value="1"/>
</dbReference>
<dbReference type="Gene3D" id="3.40.50.300">
    <property type="entry name" value="P-loop containing nucleotide triphosphate hydrolases"/>
    <property type="match status" value="1"/>
</dbReference>
<keyword evidence="3" id="KW-0611">Plant defense</keyword>
<dbReference type="SMART" id="SM00255">
    <property type="entry name" value="TIR"/>
    <property type="match status" value="1"/>
</dbReference>
<dbReference type="PRINTS" id="PR00364">
    <property type="entry name" value="DISEASERSIST"/>
</dbReference>
<protein>
    <recommendedName>
        <fullName evidence="5">TIR domain-containing protein</fullName>
    </recommendedName>
</protein>
<feature type="domain" description="TIR" evidence="5">
    <location>
        <begin position="19"/>
        <end position="189"/>
    </location>
</feature>
<name>A0A2N9GG04_FAGSY</name>
<proteinExistence type="predicted"/>
<dbReference type="GO" id="GO:0043531">
    <property type="term" value="F:ADP binding"/>
    <property type="evidence" value="ECO:0007669"/>
    <property type="project" value="InterPro"/>
</dbReference>
<dbReference type="InterPro" id="IPR044974">
    <property type="entry name" value="Disease_R_plants"/>
</dbReference>
<dbReference type="GO" id="GO:0051707">
    <property type="term" value="P:response to other organism"/>
    <property type="evidence" value="ECO:0007669"/>
    <property type="project" value="UniProtKB-ARBA"/>
</dbReference>
<dbReference type="EMBL" id="OIVN01001871">
    <property type="protein sequence ID" value="SPC98445.1"/>
    <property type="molecule type" value="Genomic_DNA"/>
</dbReference>
<dbReference type="PANTHER" id="PTHR11017">
    <property type="entry name" value="LEUCINE-RICH REPEAT-CONTAINING PROTEIN"/>
    <property type="match status" value="1"/>
</dbReference>
<dbReference type="Gene3D" id="3.80.10.10">
    <property type="entry name" value="Ribonuclease Inhibitor"/>
    <property type="match status" value="3"/>
</dbReference>
<evidence type="ECO:0000256" key="3">
    <source>
        <dbReference type="ARBA" id="ARBA00022821"/>
    </source>
</evidence>
<dbReference type="SUPFAM" id="SSF46785">
    <property type="entry name" value="Winged helix' DNA-binding domain"/>
    <property type="match status" value="1"/>
</dbReference>
<dbReference type="InterPro" id="IPR035897">
    <property type="entry name" value="Toll_tir_struct_dom_sf"/>
</dbReference>
<evidence type="ECO:0000256" key="1">
    <source>
        <dbReference type="ARBA" id="ARBA00022614"/>
    </source>
</evidence>
<dbReference type="InterPro" id="IPR032675">
    <property type="entry name" value="LRR_dom_sf"/>
</dbReference>
<dbReference type="Pfam" id="PF23282">
    <property type="entry name" value="WHD_ROQ1"/>
    <property type="match status" value="1"/>
</dbReference>
<dbReference type="Pfam" id="PF00931">
    <property type="entry name" value="NB-ARC"/>
    <property type="match status" value="1"/>
</dbReference>
<accession>A0A2N9GG04</accession>